<feature type="region of interest" description="Disordered" evidence="1">
    <location>
        <begin position="1"/>
        <end position="23"/>
    </location>
</feature>
<protein>
    <submittedName>
        <fullName evidence="2">Uncharacterized protein</fullName>
    </submittedName>
</protein>
<organism evidence="2">
    <name type="scientific">Arundo donax</name>
    <name type="common">Giant reed</name>
    <name type="synonym">Donax arundinaceus</name>
    <dbReference type="NCBI Taxonomy" id="35708"/>
    <lineage>
        <taxon>Eukaryota</taxon>
        <taxon>Viridiplantae</taxon>
        <taxon>Streptophyta</taxon>
        <taxon>Embryophyta</taxon>
        <taxon>Tracheophyta</taxon>
        <taxon>Spermatophyta</taxon>
        <taxon>Magnoliopsida</taxon>
        <taxon>Liliopsida</taxon>
        <taxon>Poales</taxon>
        <taxon>Poaceae</taxon>
        <taxon>PACMAD clade</taxon>
        <taxon>Arundinoideae</taxon>
        <taxon>Arundineae</taxon>
        <taxon>Arundo</taxon>
    </lineage>
</organism>
<dbReference type="AlphaFoldDB" id="A0A0A9A380"/>
<reference evidence="2" key="1">
    <citation type="submission" date="2014-09" db="EMBL/GenBank/DDBJ databases">
        <authorList>
            <person name="Magalhaes I.L.F."/>
            <person name="Oliveira U."/>
            <person name="Santos F.R."/>
            <person name="Vidigal T.H.D.A."/>
            <person name="Brescovit A.D."/>
            <person name="Santos A.J."/>
        </authorList>
    </citation>
    <scope>NUCLEOTIDE SEQUENCE</scope>
    <source>
        <tissue evidence="2">Shoot tissue taken approximately 20 cm above the soil surface</tissue>
    </source>
</reference>
<proteinExistence type="predicted"/>
<evidence type="ECO:0000313" key="2">
    <source>
        <dbReference type="EMBL" id="JAD46084.1"/>
    </source>
</evidence>
<accession>A0A0A9A380</accession>
<name>A0A0A9A380_ARUDO</name>
<dbReference type="EMBL" id="GBRH01251811">
    <property type="protein sequence ID" value="JAD46084.1"/>
    <property type="molecule type" value="Transcribed_RNA"/>
</dbReference>
<evidence type="ECO:0000256" key="1">
    <source>
        <dbReference type="SAM" id="MobiDB-lite"/>
    </source>
</evidence>
<sequence>MRSGKPTDPAIKCVMGNHTDLAT</sequence>
<reference evidence="2" key="2">
    <citation type="journal article" date="2015" name="Data Brief">
        <title>Shoot transcriptome of the giant reed, Arundo donax.</title>
        <authorList>
            <person name="Barrero R.A."/>
            <person name="Guerrero F.D."/>
            <person name="Moolhuijzen P."/>
            <person name="Goolsby J.A."/>
            <person name="Tidwell J."/>
            <person name="Bellgard S.E."/>
            <person name="Bellgard M.I."/>
        </authorList>
    </citation>
    <scope>NUCLEOTIDE SEQUENCE</scope>
    <source>
        <tissue evidence="2">Shoot tissue taken approximately 20 cm above the soil surface</tissue>
    </source>
</reference>